<feature type="compositionally biased region" description="Acidic residues" evidence="4">
    <location>
        <begin position="527"/>
        <end position="545"/>
    </location>
</feature>
<dbReference type="OrthoDB" id="308449at2759"/>
<dbReference type="Gene3D" id="2.130.10.10">
    <property type="entry name" value="YVTN repeat-like/Quinoprotein amine dehydrogenase"/>
    <property type="match status" value="2"/>
</dbReference>
<dbReference type="PROSITE" id="PS50294">
    <property type="entry name" value="WD_REPEATS_REGION"/>
    <property type="match status" value="2"/>
</dbReference>
<feature type="region of interest" description="Disordered" evidence="4">
    <location>
        <begin position="525"/>
        <end position="565"/>
    </location>
</feature>
<feature type="compositionally biased region" description="Basic and acidic residues" evidence="4">
    <location>
        <begin position="85"/>
        <end position="102"/>
    </location>
</feature>
<dbReference type="PANTHER" id="PTHR44675:SF1">
    <property type="entry name" value="P21-ACTIVATED PROTEIN KINASE-INTERACTING PROTEIN 1"/>
    <property type="match status" value="1"/>
</dbReference>
<evidence type="ECO:0000256" key="3">
    <source>
        <dbReference type="PROSITE-ProRule" id="PRU00221"/>
    </source>
</evidence>
<feature type="compositionally biased region" description="Acidic residues" evidence="4">
    <location>
        <begin position="586"/>
        <end position="625"/>
    </location>
</feature>
<evidence type="ECO:0000256" key="1">
    <source>
        <dbReference type="ARBA" id="ARBA00022574"/>
    </source>
</evidence>
<dbReference type="InParanoid" id="A0A316YLC0"/>
<keyword evidence="1 3" id="KW-0853">WD repeat</keyword>
<dbReference type="InterPro" id="IPR001680">
    <property type="entry name" value="WD40_rpt"/>
</dbReference>
<dbReference type="InterPro" id="IPR019775">
    <property type="entry name" value="WD40_repeat_CS"/>
</dbReference>
<accession>A0A316YLC0</accession>
<name>A0A316YLC0_9BASI</name>
<keyword evidence="2" id="KW-0677">Repeat</keyword>
<sequence>MAGHKRPGGPSGGAGPKATVFRKSAKKQRLDSEQTQSKPESKGQGAHSKQKERGQRPPSANGNGKPRHRDGAQSGKGPKTTIPSRGKDEVALKKIGSKDSKGKPKPRSNAAPEKKKAGSETLMPSTMEIPPPPAPATSFRILAGSYERLLYGFHVTFQQQQQQASSSSAQQLQPAFRPIFSFAAHTSSISALAAAGADSKWLATGAGDETVRVWDLRKRKEVGGLTGHGGTILNLSFPARTYLLSTDSSGLINLYRTRDWSLLKTLRGHTGAVNACRAHPSCRLALSVGKDGMLRMWDLMRGKGAGAVRLNLGVPARDEDEEEDEEDDEDEDLEEVARSRKRKVPAEEPLDVVWSQSGTHFAVMGRTVVNVYQTDMKLVGAVRVPKDAARKKMASVAFAPSDRDEDGAFLCVGKEEGVVELYDVQENLKQAKAVWDEPSCVLKGHGNRVKSISSIQVVTSPEENKTTRLIVTISSDGKIRIFDIGGIAAGAKGEEVEAIATHDTGGARLTCLGVVGGSGGLAAEREAQEEELDEDDGDGDDEDADLSGSNVEGGTDEELDPEEAEELQRLLDLVDEARAQGVEVEGMSDLEGLLEEPDEDDESSGEDDEEEGEEEEDEMEDEDDE</sequence>
<dbReference type="Proteomes" id="UP000245768">
    <property type="component" value="Unassembled WGS sequence"/>
</dbReference>
<dbReference type="RefSeq" id="XP_025377375.1">
    <property type="nucleotide sequence ID" value="XM_025521591.1"/>
</dbReference>
<dbReference type="InterPro" id="IPR036322">
    <property type="entry name" value="WD40_repeat_dom_sf"/>
</dbReference>
<feature type="compositionally biased region" description="Acidic residues" evidence="4">
    <location>
        <begin position="318"/>
        <end position="334"/>
    </location>
</feature>
<feature type="region of interest" description="Disordered" evidence="4">
    <location>
        <begin position="1"/>
        <end position="134"/>
    </location>
</feature>
<evidence type="ECO:0000256" key="4">
    <source>
        <dbReference type="SAM" id="MobiDB-lite"/>
    </source>
</evidence>
<dbReference type="PROSITE" id="PS50082">
    <property type="entry name" value="WD_REPEATS_2"/>
    <property type="match status" value="2"/>
</dbReference>
<dbReference type="EMBL" id="KZ819636">
    <property type="protein sequence ID" value="PWN90177.1"/>
    <property type="molecule type" value="Genomic_DNA"/>
</dbReference>
<evidence type="ECO:0000313" key="5">
    <source>
        <dbReference type="EMBL" id="PWN90177.1"/>
    </source>
</evidence>
<feature type="region of interest" description="Disordered" evidence="4">
    <location>
        <begin position="578"/>
        <end position="625"/>
    </location>
</feature>
<feature type="region of interest" description="Disordered" evidence="4">
    <location>
        <begin position="312"/>
        <end position="341"/>
    </location>
</feature>
<dbReference type="InterPro" id="IPR051959">
    <property type="entry name" value="PAK1-Kinase_Regulator"/>
</dbReference>
<dbReference type="InterPro" id="IPR015943">
    <property type="entry name" value="WD40/YVTN_repeat-like_dom_sf"/>
</dbReference>
<organism evidence="5 6">
    <name type="scientific">Acaromyces ingoldii</name>
    <dbReference type="NCBI Taxonomy" id="215250"/>
    <lineage>
        <taxon>Eukaryota</taxon>
        <taxon>Fungi</taxon>
        <taxon>Dikarya</taxon>
        <taxon>Basidiomycota</taxon>
        <taxon>Ustilaginomycotina</taxon>
        <taxon>Exobasidiomycetes</taxon>
        <taxon>Exobasidiales</taxon>
        <taxon>Cryptobasidiaceae</taxon>
        <taxon>Acaromyces</taxon>
    </lineage>
</organism>
<gene>
    <name evidence="5" type="ORF">FA10DRAFT_266668</name>
</gene>
<protein>
    <submittedName>
        <fullName evidence="5">WD40 repeat-like protein</fullName>
    </submittedName>
</protein>
<reference evidence="5 6" key="1">
    <citation type="journal article" date="2018" name="Mol. Biol. Evol.">
        <title>Broad Genomic Sampling Reveals a Smut Pathogenic Ancestry of the Fungal Clade Ustilaginomycotina.</title>
        <authorList>
            <person name="Kijpornyongpan T."/>
            <person name="Mondo S.J."/>
            <person name="Barry K."/>
            <person name="Sandor L."/>
            <person name="Lee J."/>
            <person name="Lipzen A."/>
            <person name="Pangilinan J."/>
            <person name="LaButti K."/>
            <person name="Hainaut M."/>
            <person name="Henrissat B."/>
            <person name="Grigoriev I.V."/>
            <person name="Spatafora J.W."/>
            <person name="Aime M.C."/>
        </authorList>
    </citation>
    <scope>NUCLEOTIDE SEQUENCE [LARGE SCALE GENOMIC DNA]</scope>
    <source>
        <strain evidence="5 6">MCA 4198</strain>
    </source>
</reference>
<dbReference type="GeneID" id="37043507"/>
<proteinExistence type="predicted"/>
<dbReference type="AlphaFoldDB" id="A0A316YLC0"/>
<keyword evidence="6" id="KW-1185">Reference proteome</keyword>
<dbReference type="Pfam" id="PF00400">
    <property type="entry name" value="WD40"/>
    <property type="match status" value="2"/>
</dbReference>
<feature type="repeat" description="WD" evidence="3">
    <location>
        <begin position="182"/>
        <end position="224"/>
    </location>
</feature>
<evidence type="ECO:0000256" key="2">
    <source>
        <dbReference type="ARBA" id="ARBA00022737"/>
    </source>
</evidence>
<feature type="compositionally biased region" description="Acidic residues" evidence="4">
    <location>
        <begin position="554"/>
        <end position="565"/>
    </location>
</feature>
<dbReference type="SMART" id="SM00320">
    <property type="entry name" value="WD40"/>
    <property type="match status" value="4"/>
</dbReference>
<dbReference type="STRING" id="215250.A0A316YLC0"/>
<evidence type="ECO:0000313" key="6">
    <source>
        <dbReference type="Proteomes" id="UP000245768"/>
    </source>
</evidence>
<feature type="repeat" description="WD" evidence="3">
    <location>
        <begin position="266"/>
        <end position="307"/>
    </location>
</feature>
<dbReference type="PANTHER" id="PTHR44675">
    <property type="entry name" value="PAK1 INTERACTING PROTEIN 1"/>
    <property type="match status" value="1"/>
</dbReference>
<dbReference type="PROSITE" id="PS00678">
    <property type="entry name" value="WD_REPEATS_1"/>
    <property type="match status" value="2"/>
</dbReference>
<dbReference type="SUPFAM" id="SSF50978">
    <property type="entry name" value="WD40 repeat-like"/>
    <property type="match status" value="1"/>
</dbReference>